<organism evidence="2">
    <name type="scientific">Schistocephalus solidus</name>
    <name type="common">Tapeworm</name>
    <dbReference type="NCBI Taxonomy" id="70667"/>
    <lineage>
        <taxon>Eukaryota</taxon>
        <taxon>Metazoa</taxon>
        <taxon>Spiralia</taxon>
        <taxon>Lophotrochozoa</taxon>
        <taxon>Platyhelminthes</taxon>
        <taxon>Cestoda</taxon>
        <taxon>Eucestoda</taxon>
        <taxon>Diphyllobothriidea</taxon>
        <taxon>Diphyllobothriidae</taxon>
        <taxon>Schistocephalus</taxon>
    </lineage>
</organism>
<feature type="transmembrane region" description="Helical" evidence="1">
    <location>
        <begin position="53"/>
        <end position="71"/>
    </location>
</feature>
<evidence type="ECO:0000313" key="2">
    <source>
        <dbReference type="EMBL" id="JAP57849.1"/>
    </source>
</evidence>
<keyword evidence="1" id="KW-0812">Transmembrane</keyword>
<proteinExistence type="predicted"/>
<keyword evidence="1" id="KW-1133">Transmembrane helix</keyword>
<sequence>MYATQANIILITIDFVETIEQAGSRKLFIRNRCDRCNRKFINFRIRNDKLIKLILQQSHLLFLIVSVISYANRLPLFFLQLLSPWFCCDSKDIAAVFYVL</sequence>
<accession>A0A0X3Q1H7</accession>
<dbReference type="EMBL" id="GEEE01005376">
    <property type="protein sequence ID" value="JAP57849.1"/>
    <property type="molecule type" value="Transcribed_RNA"/>
</dbReference>
<protein>
    <submittedName>
        <fullName evidence="2">Uncharacterized protein</fullName>
    </submittedName>
</protein>
<keyword evidence="1" id="KW-0472">Membrane</keyword>
<name>A0A0X3Q1H7_SCHSO</name>
<reference evidence="2" key="1">
    <citation type="submission" date="2016-01" db="EMBL/GenBank/DDBJ databases">
        <title>Reference transcriptome for the parasite Schistocephalus solidus: insights into the molecular evolution of parasitism.</title>
        <authorList>
            <person name="Hebert F.O."/>
            <person name="Grambauer S."/>
            <person name="Barber I."/>
            <person name="Landry C.R."/>
            <person name="Aubin-Horth N."/>
        </authorList>
    </citation>
    <scope>NUCLEOTIDE SEQUENCE</scope>
</reference>
<dbReference type="AlphaFoldDB" id="A0A0X3Q1H7"/>
<gene>
    <name evidence="2" type="ORF">TR155848</name>
</gene>
<evidence type="ECO:0000256" key="1">
    <source>
        <dbReference type="SAM" id="Phobius"/>
    </source>
</evidence>